<comment type="caution">
    <text evidence="2">The sequence shown here is derived from an EMBL/GenBank/DDBJ whole genome shotgun (WGS) entry which is preliminary data.</text>
</comment>
<name>A0A329P550_9LACT</name>
<organism evidence="2 3">
    <name type="scientific">Aerococcus urinae</name>
    <dbReference type="NCBI Taxonomy" id="1376"/>
    <lineage>
        <taxon>Bacteria</taxon>
        <taxon>Bacillati</taxon>
        <taxon>Bacillota</taxon>
        <taxon>Bacilli</taxon>
        <taxon>Lactobacillales</taxon>
        <taxon>Aerococcaceae</taxon>
        <taxon>Aerococcus</taxon>
    </lineage>
</organism>
<dbReference type="Gene3D" id="3.40.50.150">
    <property type="entry name" value="Vaccinia Virus protein VP39"/>
    <property type="match status" value="1"/>
</dbReference>
<dbReference type="GeneID" id="96992463"/>
<gene>
    <name evidence="2" type="ORF">DBT54_01860</name>
</gene>
<dbReference type="InterPro" id="IPR029063">
    <property type="entry name" value="SAM-dependent_MTases_sf"/>
</dbReference>
<proteinExistence type="predicted"/>
<dbReference type="AlphaFoldDB" id="A0A329P550"/>
<dbReference type="EMBL" id="QMHM01000002">
    <property type="protein sequence ID" value="RAV81189.1"/>
    <property type="molecule type" value="Genomic_DNA"/>
</dbReference>
<evidence type="ECO:0000313" key="2">
    <source>
        <dbReference type="EMBL" id="RAV81189.1"/>
    </source>
</evidence>
<dbReference type="Pfam" id="PF13649">
    <property type="entry name" value="Methyltransf_25"/>
    <property type="match status" value="1"/>
</dbReference>
<sequence length="57" mass="6468">MRILRKNYLNQSPKKITLDLCCGTGRHIRKLNRKGYLIDGVDINPDAVVIANKSTEL</sequence>
<dbReference type="InterPro" id="IPR041698">
    <property type="entry name" value="Methyltransf_25"/>
</dbReference>
<evidence type="ECO:0000259" key="1">
    <source>
        <dbReference type="Pfam" id="PF13649"/>
    </source>
</evidence>
<reference evidence="2 3" key="1">
    <citation type="submission" date="2018-04" db="EMBL/GenBank/DDBJ databases">
        <title>Aerococcus urinae genomes.</title>
        <authorList>
            <person name="Hilt E."/>
            <person name="Gilbert N.M."/>
            <person name="Thomas-White K."/>
            <person name="Putonti C."/>
            <person name="Lewis A.L."/>
            <person name="Visck K.L."/>
            <person name="Wolfe A.J."/>
        </authorList>
    </citation>
    <scope>NUCLEOTIDE SEQUENCE [LARGE SCALE GENOMIC DNA]</scope>
    <source>
        <strain evidence="2 3">UMB7480</strain>
    </source>
</reference>
<protein>
    <recommendedName>
        <fullName evidence="1">Methyltransferase domain-containing protein</fullName>
    </recommendedName>
</protein>
<dbReference type="Proteomes" id="UP000251923">
    <property type="component" value="Unassembled WGS sequence"/>
</dbReference>
<feature type="domain" description="Methyltransferase" evidence="1">
    <location>
        <begin position="18"/>
        <end position="55"/>
    </location>
</feature>
<dbReference type="RefSeq" id="WP_111829130.1">
    <property type="nucleotide sequence ID" value="NZ_JASOED010000002.1"/>
</dbReference>
<dbReference type="SUPFAM" id="SSF53335">
    <property type="entry name" value="S-adenosyl-L-methionine-dependent methyltransferases"/>
    <property type="match status" value="1"/>
</dbReference>
<accession>A0A329P550</accession>
<evidence type="ECO:0000313" key="3">
    <source>
        <dbReference type="Proteomes" id="UP000251923"/>
    </source>
</evidence>